<dbReference type="InterPro" id="IPR007159">
    <property type="entry name" value="SpoVT-AbrB_dom"/>
</dbReference>
<reference evidence="3 4" key="1">
    <citation type="journal article" date="2018" name="Aquat. Microb. Ecol.">
        <title>Gammaproteobacterial methanotrophs dominate.</title>
        <authorList>
            <person name="Rissanen A.J."/>
            <person name="Saarenheimo J."/>
            <person name="Tiirola M."/>
            <person name="Peura S."/>
            <person name="Aalto S.L."/>
            <person name="Karvinen A."/>
            <person name="Nykanen H."/>
        </authorList>
    </citation>
    <scope>NUCLEOTIDE SEQUENCE [LARGE SCALE GENOMIC DNA]</scope>
    <source>
        <strain evidence="3">AMbin10</strain>
    </source>
</reference>
<protein>
    <recommendedName>
        <fullName evidence="2">SpoVT-AbrB domain-containing protein</fullName>
    </recommendedName>
</protein>
<organism evidence="3 4">
    <name type="scientific">Candidatus Methylumidiphilus alinenensis</name>
    <dbReference type="NCBI Taxonomy" id="2202197"/>
    <lineage>
        <taxon>Bacteria</taxon>
        <taxon>Pseudomonadati</taxon>
        <taxon>Pseudomonadota</taxon>
        <taxon>Gammaproteobacteria</taxon>
        <taxon>Methylococcales</taxon>
        <taxon>Candidatus Methylumidiphilus</taxon>
    </lineage>
</organism>
<feature type="domain" description="SpoVT-AbrB" evidence="2">
    <location>
        <begin position="4"/>
        <end position="29"/>
    </location>
</feature>
<dbReference type="InterPro" id="IPR037914">
    <property type="entry name" value="SpoVT-AbrB_sf"/>
</dbReference>
<dbReference type="EMBL" id="QJPH01000465">
    <property type="protein sequence ID" value="PZN73131.1"/>
    <property type="molecule type" value="Genomic_DNA"/>
</dbReference>
<dbReference type="AlphaFoldDB" id="A0A2W4QLW0"/>
<feature type="compositionally biased region" description="Polar residues" evidence="1">
    <location>
        <begin position="1"/>
        <end position="10"/>
    </location>
</feature>
<evidence type="ECO:0000259" key="2">
    <source>
        <dbReference type="Pfam" id="PF04014"/>
    </source>
</evidence>
<dbReference type="SUPFAM" id="SSF89447">
    <property type="entry name" value="AbrB/MazE/MraZ-like"/>
    <property type="match status" value="1"/>
</dbReference>
<dbReference type="Gene3D" id="2.10.260.10">
    <property type="match status" value="1"/>
</dbReference>
<dbReference type="GO" id="GO:0003677">
    <property type="term" value="F:DNA binding"/>
    <property type="evidence" value="ECO:0007669"/>
    <property type="project" value="InterPro"/>
</dbReference>
<gene>
    <name evidence="3" type="ORF">DM484_23225</name>
</gene>
<proteinExistence type="predicted"/>
<dbReference type="Pfam" id="PF04014">
    <property type="entry name" value="MazE_antitoxin"/>
    <property type="match status" value="1"/>
</dbReference>
<name>A0A2W4QLW0_9GAMM</name>
<comment type="caution">
    <text evidence="3">The sequence shown here is derived from an EMBL/GenBank/DDBJ whole genome shotgun (WGS) entry which is preliminary data.</text>
</comment>
<evidence type="ECO:0000313" key="4">
    <source>
        <dbReference type="Proteomes" id="UP000249396"/>
    </source>
</evidence>
<evidence type="ECO:0000313" key="3">
    <source>
        <dbReference type="EMBL" id="PZN73131.1"/>
    </source>
</evidence>
<evidence type="ECO:0000256" key="1">
    <source>
        <dbReference type="SAM" id="MobiDB-lite"/>
    </source>
</evidence>
<accession>A0A2W4QLW0</accession>
<dbReference type="NCBIfam" id="TIGR01439">
    <property type="entry name" value="lp_hng_hel_AbrB"/>
    <property type="match status" value="1"/>
</dbReference>
<sequence>METTRLSSKGQVILPKSVRDAHHWSPGSE</sequence>
<feature type="region of interest" description="Disordered" evidence="1">
    <location>
        <begin position="1"/>
        <end position="29"/>
    </location>
</feature>
<dbReference type="Proteomes" id="UP000249396">
    <property type="component" value="Unassembled WGS sequence"/>
</dbReference>